<reference evidence="1 2" key="1">
    <citation type="submission" date="2021-05" db="EMBL/GenBank/DDBJ databases">
        <title>Genome Assembly of Synthetic Allotetraploid Brassica napus Reveals Homoeologous Exchanges between Subgenomes.</title>
        <authorList>
            <person name="Davis J.T."/>
        </authorList>
    </citation>
    <scope>NUCLEOTIDE SEQUENCE [LARGE SCALE GENOMIC DNA]</scope>
    <source>
        <strain evidence="2">cv. Da-Ae</strain>
        <tissue evidence="1">Seedling</tissue>
    </source>
</reference>
<name>A0ABQ8AYJ0_BRANA</name>
<dbReference type="Proteomes" id="UP000824890">
    <property type="component" value="Unassembled WGS sequence"/>
</dbReference>
<organism evidence="1 2">
    <name type="scientific">Brassica napus</name>
    <name type="common">Rape</name>
    <dbReference type="NCBI Taxonomy" id="3708"/>
    <lineage>
        <taxon>Eukaryota</taxon>
        <taxon>Viridiplantae</taxon>
        <taxon>Streptophyta</taxon>
        <taxon>Embryophyta</taxon>
        <taxon>Tracheophyta</taxon>
        <taxon>Spermatophyta</taxon>
        <taxon>Magnoliopsida</taxon>
        <taxon>eudicotyledons</taxon>
        <taxon>Gunneridae</taxon>
        <taxon>Pentapetalae</taxon>
        <taxon>rosids</taxon>
        <taxon>malvids</taxon>
        <taxon>Brassicales</taxon>
        <taxon>Brassicaceae</taxon>
        <taxon>Brassiceae</taxon>
        <taxon>Brassica</taxon>
    </lineage>
</organism>
<comment type="caution">
    <text evidence="1">The sequence shown here is derived from an EMBL/GenBank/DDBJ whole genome shotgun (WGS) entry which is preliminary data.</text>
</comment>
<sequence>MITPVPSPALTPGDRASTLASGGFFSDDLAGFSSSRRWLLQCCLAGSASGVTPFLPIQLSFDLHRNGPSFPCYGFGPSSMCRPCILLWYVPVDTDLTSDDDFNGGEMYVMSAKNKRVSNQILGGYKIQDKLSRFEELNNASLPYLGVISLGVSSDLGLVLPNLKLLDLTGNLISVWEIMIDHLFLAFRKWVLFDFVNSYQPLPPLTCMSRMVMSKLNDKPEEIELLHQDHPSFYQKKKVDVIESPLLEITGLKKLDVERASAENPLPKEYSVWTYLHYSQMRWSIDGGKASIDRQVTSKCNI</sequence>
<evidence type="ECO:0000313" key="1">
    <source>
        <dbReference type="EMBL" id="KAH0897624.1"/>
    </source>
</evidence>
<gene>
    <name evidence="1" type="ORF">HID58_047192</name>
</gene>
<protein>
    <submittedName>
        <fullName evidence="1">Uncharacterized protein</fullName>
    </submittedName>
</protein>
<evidence type="ECO:0000313" key="2">
    <source>
        <dbReference type="Proteomes" id="UP000824890"/>
    </source>
</evidence>
<proteinExistence type="predicted"/>
<dbReference type="EMBL" id="JAGKQM010000012">
    <property type="protein sequence ID" value="KAH0897624.1"/>
    <property type="molecule type" value="Genomic_DNA"/>
</dbReference>
<keyword evidence="2" id="KW-1185">Reference proteome</keyword>
<accession>A0ABQ8AYJ0</accession>